<organism evidence="1 2">
    <name type="scientific">Favolaschia claudopus</name>
    <dbReference type="NCBI Taxonomy" id="2862362"/>
    <lineage>
        <taxon>Eukaryota</taxon>
        <taxon>Fungi</taxon>
        <taxon>Dikarya</taxon>
        <taxon>Basidiomycota</taxon>
        <taxon>Agaricomycotina</taxon>
        <taxon>Agaricomycetes</taxon>
        <taxon>Agaricomycetidae</taxon>
        <taxon>Agaricales</taxon>
        <taxon>Marasmiineae</taxon>
        <taxon>Mycenaceae</taxon>
        <taxon>Favolaschia</taxon>
    </lineage>
</organism>
<dbReference type="Proteomes" id="UP001362999">
    <property type="component" value="Unassembled WGS sequence"/>
</dbReference>
<accession>A0AAW0CEN0</accession>
<proteinExistence type="predicted"/>
<sequence>MQNLLVEHQIEVSEALRFHDLINFAHTGRIARSVADSIIGCRVQAQVDLYFPNSSEEFWSLVDAGSGGIVGSVPLWVTEQSPDWSPSDCNVVVAKGHFLPLTRFLERIGYSRTQRTARPVVLGQVHSRQPLDIDLHASFAAYCKVCTSGRYLFITLTESPASHIFPILTTVDHTLQALVLTSSSIIALYPNDIRDRRAVFRAGEQLPLSLTADYIDRFFDFGVEPVITNAYYEGPCVTPCVGSLRRLRGRRHIALFTFKHAGNSDLLARDALARFVDKSYHAAWVFTVCRNIDCPYFEQQYMAMYP</sequence>
<evidence type="ECO:0008006" key="3">
    <source>
        <dbReference type="Google" id="ProtNLM"/>
    </source>
</evidence>
<gene>
    <name evidence="1" type="ORF">R3P38DRAFT_3182497</name>
</gene>
<dbReference type="EMBL" id="JAWWNJ010000017">
    <property type="protein sequence ID" value="KAK7038414.1"/>
    <property type="molecule type" value="Genomic_DNA"/>
</dbReference>
<comment type="caution">
    <text evidence="1">The sequence shown here is derived from an EMBL/GenBank/DDBJ whole genome shotgun (WGS) entry which is preliminary data.</text>
</comment>
<protein>
    <recommendedName>
        <fullName evidence="3">LysR substrate-binding domain-containing protein</fullName>
    </recommendedName>
</protein>
<dbReference type="AlphaFoldDB" id="A0AAW0CEN0"/>
<reference evidence="1 2" key="1">
    <citation type="journal article" date="2024" name="J Genomics">
        <title>Draft genome sequencing and assembly of Favolaschia claudopus CIRM-BRFM 2984 isolated from oak limbs.</title>
        <authorList>
            <person name="Navarro D."/>
            <person name="Drula E."/>
            <person name="Chaduli D."/>
            <person name="Cazenave R."/>
            <person name="Ahrendt S."/>
            <person name="Wang J."/>
            <person name="Lipzen A."/>
            <person name="Daum C."/>
            <person name="Barry K."/>
            <person name="Grigoriev I.V."/>
            <person name="Favel A."/>
            <person name="Rosso M.N."/>
            <person name="Martin F."/>
        </authorList>
    </citation>
    <scope>NUCLEOTIDE SEQUENCE [LARGE SCALE GENOMIC DNA]</scope>
    <source>
        <strain evidence="1 2">CIRM-BRFM 2984</strain>
    </source>
</reference>
<name>A0AAW0CEN0_9AGAR</name>
<evidence type="ECO:0000313" key="2">
    <source>
        <dbReference type="Proteomes" id="UP001362999"/>
    </source>
</evidence>
<keyword evidence="2" id="KW-1185">Reference proteome</keyword>
<evidence type="ECO:0000313" key="1">
    <source>
        <dbReference type="EMBL" id="KAK7038414.1"/>
    </source>
</evidence>